<keyword evidence="2" id="KW-1185">Reference proteome</keyword>
<evidence type="ECO:0000313" key="2">
    <source>
        <dbReference type="Proteomes" id="UP000186817"/>
    </source>
</evidence>
<sequence length="212" mass="24498">MFSKFHRGHWEQERARCRLEPPELTSREAYRLWAWLRRSEQPPCEPSQPPEHQRLLADLLSRSGFDAIVEMAEEADAISEWLPQRFRTEMRISVSDLPAVELLKLVRSATGVPNLDVDVDIMDVIENGCEDVRHAQRLFAEVGLGGKKVWILMESMADAEEDLYGRHHELLLKVSAGALDRRVERLQQLMNGWTQSQIQEVVNILFVSLQQE</sequence>
<accession>A0A1Q9EBK9</accession>
<name>A0A1Q9EBK9_SYMMI</name>
<reference evidence="1 2" key="1">
    <citation type="submission" date="2016-02" db="EMBL/GenBank/DDBJ databases">
        <title>Genome analysis of coral dinoflagellate symbionts highlights evolutionary adaptations to a symbiotic lifestyle.</title>
        <authorList>
            <person name="Aranda M."/>
            <person name="Li Y."/>
            <person name="Liew Y.J."/>
            <person name="Baumgarten S."/>
            <person name="Simakov O."/>
            <person name="Wilson M."/>
            <person name="Piel J."/>
            <person name="Ashoor H."/>
            <person name="Bougouffa S."/>
            <person name="Bajic V.B."/>
            <person name="Ryu T."/>
            <person name="Ravasi T."/>
            <person name="Bayer T."/>
            <person name="Micklem G."/>
            <person name="Kim H."/>
            <person name="Bhak J."/>
            <person name="Lajeunesse T.C."/>
            <person name="Voolstra C.R."/>
        </authorList>
    </citation>
    <scope>NUCLEOTIDE SEQUENCE [LARGE SCALE GENOMIC DNA]</scope>
    <source>
        <strain evidence="1 2">CCMP2467</strain>
    </source>
</reference>
<dbReference type="AlphaFoldDB" id="A0A1Q9EBK9"/>
<proteinExistence type="predicted"/>
<dbReference type="EMBL" id="LSRX01000200">
    <property type="protein sequence ID" value="OLQ04782.1"/>
    <property type="molecule type" value="Genomic_DNA"/>
</dbReference>
<protein>
    <submittedName>
        <fullName evidence="1">Uncharacterized protein</fullName>
    </submittedName>
</protein>
<organism evidence="1 2">
    <name type="scientific">Symbiodinium microadriaticum</name>
    <name type="common">Dinoflagellate</name>
    <name type="synonym">Zooxanthella microadriatica</name>
    <dbReference type="NCBI Taxonomy" id="2951"/>
    <lineage>
        <taxon>Eukaryota</taxon>
        <taxon>Sar</taxon>
        <taxon>Alveolata</taxon>
        <taxon>Dinophyceae</taxon>
        <taxon>Suessiales</taxon>
        <taxon>Symbiodiniaceae</taxon>
        <taxon>Symbiodinium</taxon>
    </lineage>
</organism>
<gene>
    <name evidence="1" type="ORF">AK812_SmicGene12049</name>
</gene>
<dbReference type="OrthoDB" id="10409037at2759"/>
<evidence type="ECO:0000313" key="1">
    <source>
        <dbReference type="EMBL" id="OLQ04782.1"/>
    </source>
</evidence>
<comment type="caution">
    <text evidence="1">The sequence shown here is derived from an EMBL/GenBank/DDBJ whole genome shotgun (WGS) entry which is preliminary data.</text>
</comment>
<dbReference type="Proteomes" id="UP000186817">
    <property type="component" value="Unassembled WGS sequence"/>
</dbReference>